<sequence>MERSCPWASHYKFANMLKFGSLIALPAGVLHRKTLNDKCKPVRFRTSFRRRLHCEYITSSPQTWGTSQKQELVDCGRHCSFLEHYPPRCPVTSPRALSYCCVCLTDDGCPFARVLCVASSSKIGKLVDAVVLVSRNEMVLQGSRFKAVMSRPDVDGRSDLCADFPLLTYFENMDEILGYIEIKVPERLTIITKGGTIPFQYERIFRIVAGGRTMFVIMVRFTDLNILDMRIYERRGKNWMRGDFTRAYVKASEVLFALRRALLGAGGDIQGFSFSITEFEGYCYDNQTQERQGGNRMLGDFTAPYLQAADVLVTLRRAVVMAGGDVLGFSISITGFEGADVAPRLTVCSIAPVEPESQVTFSTSCLGGVAKEWVLAVVAEANAVGFEDIDDWVKTLDLKQFLQRIKERFLDKTTTDKAFDELTTNGQKRWTSVDALSREVDRLLQVPGLNLPDNRVLDIYSRALPEPIRGLLVAEEPSYLTEMFGSPVYNGRS</sequence>
<name>A0A388KX20_CHABU</name>
<keyword evidence="2" id="KW-1185">Reference proteome</keyword>
<evidence type="ECO:0000313" key="1">
    <source>
        <dbReference type="EMBL" id="GBG74599.1"/>
    </source>
</evidence>
<evidence type="ECO:0000313" key="2">
    <source>
        <dbReference type="Proteomes" id="UP000265515"/>
    </source>
</evidence>
<accession>A0A388KX20</accession>
<comment type="caution">
    <text evidence="1">The sequence shown here is derived from an EMBL/GenBank/DDBJ whole genome shotgun (WGS) entry which is preliminary data.</text>
</comment>
<protein>
    <submittedName>
        <fullName evidence="1">Uncharacterized protein</fullName>
    </submittedName>
</protein>
<dbReference type="EMBL" id="BFEA01000206">
    <property type="protein sequence ID" value="GBG74599.1"/>
    <property type="molecule type" value="Genomic_DNA"/>
</dbReference>
<dbReference type="Gramene" id="GBG74599">
    <property type="protein sequence ID" value="GBG74599"/>
    <property type="gene ID" value="CBR_g19007"/>
</dbReference>
<reference evidence="1 2" key="1">
    <citation type="journal article" date="2018" name="Cell">
        <title>The Chara Genome: Secondary Complexity and Implications for Plant Terrestrialization.</title>
        <authorList>
            <person name="Nishiyama T."/>
            <person name="Sakayama H."/>
            <person name="Vries J.D."/>
            <person name="Buschmann H."/>
            <person name="Saint-Marcoux D."/>
            <person name="Ullrich K.K."/>
            <person name="Haas F.B."/>
            <person name="Vanderstraeten L."/>
            <person name="Becker D."/>
            <person name="Lang D."/>
            <person name="Vosolsobe S."/>
            <person name="Rombauts S."/>
            <person name="Wilhelmsson P.K.I."/>
            <person name="Janitza P."/>
            <person name="Kern R."/>
            <person name="Heyl A."/>
            <person name="Rumpler F."/>
            <person name="Villalobos L.I.A.C."/>
            <person name="Clay J.M."/>
            <person name="Skokan R."/>
            <person name="Toyoda A."/>
            <person name="Suzuki Y."/>
            <person name="Kagoshima H."/>
            <person name="Schijlen E."/>
            <person name="Tajeshwar N."/>
            <person name="Catarino B."/>
            <person name="Hetherington A.J."/>
            <person name="Saltykova A."/>
            <person name="Bonnot C."/>
            <person name="Breuninger H."/>
            <person name="Symeonidi A."/>
            <person name="Radhakrishnan G.V."/>
            <person name="Van Nieuwerburgh F."/>
            <person name="Deforce D."/>
            <person name="Chang C."/>
            <person name="Karol K.G."/>
            <person name="Hedrich R."/>
            <person name="Ulvskov P."/>
            <person name="Glockner G."/>
            <person name="Delwiche C.F."/>
            <person name="Petrasek J."/>
            <person name="Van de Peer Y."/>
            <person name="Friml J."/>
            <person name="Beilby M."/>
            <person name="Dolan L."/>
            <person name="Kohara Y."/>
            <person name="Sugano S."/>
            <person name="Fujiyama A."/>
            <person name="Delaux P.-M."/>
            <person name="Quint M."/>
            <person name="TheiBen G."/>
            <person name="Hagemann M."/>
            <person name="Harholt J."/>
            <person name="Dunand C."/>
            <person name="Zachgo S."/>
            <person name="Langdale J."/>
            <person name="Maumus F."/>
            <person name="Straeten D.V.D."/>
            <person name="Gould S.B."/>
            <person name="Rensing S.A."/>
        </authorList>
    </citation>
    <scope>NUCLEOTIDE SEQUENCE [LARGE SCALE GENOMIC DNA]</scope>
    <source>
        <strain evidence="1 2">S276</strain>
    </source>
</reference>
<dbReference type="Proteomes" id="UP000265515">
    <property type="component" value="Unassembled WGS sequence"/>
</dbReference>
<proteinExistence type="predicted"/>
<dbReference type="AlphaFoldDB" id="A0A388KX20"/>
<gene>
    <name evidence="1" type="ORF">CBR_g19007</name>
</gene>
<organism evidence="1 2">
    <name type="scientific">Chara braunii</name>
    <name type="common">Braun's stonewort</name>
    <dbReference type="NCBI Taxonomy" id="69332"/>
    <lineage>
        <taxon>Eukaryota</taxon>
        <taxon>Viridiplantae</taxon>
        <taxon>Streptophyta</taxon>
        <taxon>Charophyceae</taxon>
        <taxon>Charales</taxon>
        <taxon>Characeae</taxon>
        <taxon>Chara</taxon>
    </lineage>
</organism>